<evidence type="ECO:0000313" key="1">
    <source>
        <dbReference type="EMBL" id="OPJ74794.1"/>
    </source>
</evidence>
<dbReference type="AlphaFoldDB" id="A0A1V4JRR8"/>
<comment type="caution">
    <text evidence="1">The sequence shown here is derived from an EMBL/GenBank/DDBJ whole genome shotgun (WGS) entry which is preliminary data.</text>
</comment>
<proteinExistence type="predicted"/>
<organism evidence="1 2">
    <name type="scientific">Patagioenas fasciata monilis</name>
    <dbReference type="NCBI Taxonomy" id="372326"/>
    <lineage>
        <taxon>Eukaryota</taxon>
        <taxon>Metazoa</taxon>
        <taxon>Chordata</taxon>
        <taxon>Craniata</taxon>
        <taxon>Vertebrata</taxon>
        <taxon>Euteleostomi</taxon>
        <taxon>Archelosauria</taxon>
        <taxon>Archosauria</taxon>
        <taxon>Dinosauria</taxon>
        <taxon>Saurischia</taxon>
        <taxon>Theropoda</taxon>
        <taxon>Coelurosauria</taxon>
        <taxon>Aves</taxon>
        <taxon>Neognathae</taxon>
        <taxon>Neoaves</taxon>
        <taxon>Columbimorphae</taxon>
        <taxon>Columbiformes</taxon>
        <taxon>Columbidae</taxon>
        <taxon>Patagioenas</taxon>
    </lineage>
</organism>
<dbReference type="EMBL" id="LSYS01006629">
    <property type="protein sequence ID" value="OPJ74794.1"/>
    <property type="molecule type" value="Genomic_DNA"/>
</dbReference>
<reference evidence="1 2" key="1">
    <citation type="submission" date="2016-02" db="EMBL/GenBank/DDBJ databases">
        <title>Band-tailed pigeon sequencing and assembly.</title>
        <authorList>
            <person name="Soares A.E."/>
            <person name="Novak B.J."/>
            <person name="Rice E.S."/>
            <person name="O'Connell B."/>
            <person name="Chang D."/>
            <person name="Weber S."/>
            <person name="Shapiro B."/>
        </authorList>
    </citation>
    <scope>NUCLEOTIDE SEQUENCE [LARGE SCALE GENOMIC DNA]</scope>
    <source>
        <strain evidence="1">BTP2013</strain>
        <tissue evidence="1">Blood</tissue>
    </source>
</reference>
<name>A0A1V4JRR8_PATFA</name>
<gene>
    <name evidence="1" type="ORF">AV530_018317</name>
</gene>
<accession>A0A1V4JRR8</accession>
<dbReference type="Proteomes" id="UP000190648">
    <property type="component" value="Unassembled WGS sequence"/>
</dbReference>
<protein>
    <submittedName>
        <fullName evidence="1">Uncharacterized protein</fullName>
    </submittedName>
</protein>
<keyword evidence="2" id="KW-1185">Reference proteome</keyword>
<sequence>MLLWRTVQFAEHQHCIVFLPEDTDYRGFSEQAADSLILAQLRDLPFLHPWRYQVILGLALGSSVSTYWLDLHKLVLCDSCHRSGTVAHPGSSSGGSVWEKHLRSASPVKNLTRFNTATDSKHQKEKAVTQPPGEVWLGFVTF</sequence>
<evidence type="ECO:0000313" key="2">
    <source>
        <dbReference type="Proteomes" id="UP000190648"/>
    </source>
</evidence>